<dbReference type="SMART" id="SM00327">
    <property type="entry name" value="VWA"/>
    <property type="match status" value="1"/>
</dbReference>
<evidence type="ECO:0000256" key="1">
    <source>
        <dbReference type="SAM" id="MobiDB-lite"/>
    </source>
</evidence>
<keyword evidence="5" id="KW-1185">Reference proteome</keyword>
<evidence type="ECO:0000313" key="5">
    <source>
        <dbReference type="Proteomes" id="UP001465755"/>
    </source>
</evidence>
<feature type="domain" description="VIT" evidence="3">
    <location>
        <begin position="27"/>
        <end position="156"/>
    </location>
</feature>
<name>A0AAW1P4W2_9CHLO</name>
<evidence type="ECO:0000259" key="3">
    <source>
        <dbReference type="PROSITE" id="PS51468"/>
    </source>
</evidence>
<evidence type="ECO:0000313" key="4">
    <source>
        <dbReference type="EMBL" id="KAK9805053.1"/>
    </source>
</evidence>
<dbReference type="Proteomes" id="UP001465755">
    <property type="component" value="Unassembled WGS sequence"/>
</dbReference>
<dbReference type="PANTHER" id="PTHR45737:SF6">
    <property type="entry name" value="VON WILLEBRAND FACTOR A DOMAIN-CONTAINING PROTEIN 5A"/>
    <property type="match status" value="1"/>
</dbReference>
<accession>A0AAW1P4W2</accession>
<dbReference type="InterPro" id="IPR002035">
    <property type="entry name" value="VWF_A"/>
</dbReference>
<comment type="caution">
    <text evidence="4">The sequence shown here is derived from an EMBL/GenBank/DDBJ whole genome shotgun (WGS) entry which is preliminary data.</text>
</comment>
<dbReference type="InterPro" id="IPR013694">
    <property type="entry name" value="VIT"/>
</dbReference>
<dbReference type="PROSITE" id="PS50234">
    <property type="entry name" value="VWFA"/>
    <property type="match status" value="1"/>
</dbReference>
<dbReference type="EMBL" id="JALJOQ010000046">
    <property type="protein sequence ID" value="KAK9805053.1"/>
    <property type="molecule type" value="Genomic_DNA"/>
</dbReference>
<protein>
    <submittedName>
        <fullName evidence="4">Uncharacterized protein</fullName>
    </submittedName>
</protein>
<organism evidence="4 5">
    <name type="scientific">Symbiochloris irregularis</name>
    <dbReference type="NCBI Taxonomy" id="706552"/>
    <lineage>
        <taxon>Eukaryota</taxon>
        <taxon>Viridiplantae</taxon>
        <taxon>Chlorophyta</taxon>
        <taxon>core chlorophytes</taxon>
        <taxon>Trebouxiophyceae</taxon>
        <taxon>Trebouxiales</taxon>
        <taxon>Trebouxiaceae</taxon>
        <taxon>Symbiochloris</taxon>
    </lineage>
</organism>
<dbReference type="SMART" id="SM00609">
    <property type="entry name" value="VIT"/>
    <property type="match status" value="1"/>
</dbReference>
<dbReference type="PANTHER" id="PTHR45737">
    <property type="entry name" value="VON WILLEBRAND FACTOR A DOMAIN-CONTAINING PROTEIN 5A"/>
    <property type="match status" value="1"/>
</dbReference>
<feature type="domain" description="VWFA" evidence="2">
    <location>
        <begin position="305"/>
        <end position="495"/>
    </location>
</feature>
<dbReference type="SUPFAM" id="SSF53300">
    <property type="entry name" value="vWA-like"/>
    <property type="match status" value="1"/>
</dbReference>
<dbReference type="Pfam" id="PF08487">
    <property type="entry name" value="VIT"/>
    <property type="match status" value="1"/>
</dbReference>
<dbReference type="Gene3D" id="3.40.50.410">
    <property type="entry name" value="von Willebrand factor, type A domain"/>
    <property type="match status" value="1"/>
</dbReference>
<dbReference type="Pfam" id="PF13768">
    <property type="entry name" value="VWA_3"/>
    <property type="match status" value="1"/>
</dbReference>
<feature type="region of interest" description="Disordered" evidence="1">
    <location>
        <begin position="817"/>
        <end position="857"/>
    </location>
</feature>
<reference evidence="4 5" key="1">
    <citation type="journal article" date="2024" name="Nat. Commun.">
        <title>Phylogenomics reveals the evolutionary origins of lichenization in chlorophyte algae.</title>
        <authorList>
            <person name="Puginier C."/>
            <person name="Libourel C."/>
            <person name="Otte J."/>
            <person name="Skaloud P."/>
            <person name="Haon M."/>
            <person name="Grisel S."/>
            <person name="Petersen M."/>
            <person name="Berrin J.G."/>
            <person name="Delaux P.M."/>
            <person name="Dal Grande F."/>
            <person name="Keller J."/>
        </authorList>
    </citation>
    <scope>NUCLEOTIDE SEQUENCE [LARGE SCALE GENOMIC DNA]</scope>
    <source>
        <strain evidence="4 5">SAG 2036</strain>
    </source>
</reference>
<dbReference type="InterPro" id="IPR036465">
    <property type="entry name" value="vWFA_dom_sf"/>
</dbReference>
<gene>
    <name evidence="4" type="ORF">WJX73_007564</name>
</gene>
<dbReference type="AlphaFoldDB" id="A0AAW1P4W2"/>
<dbReference type="PROSITE" id="PS51468">
    <property type="entry name" value="VIT"/>
    <property type="match status" value="1"/>
</dbReference>
<feature type="compositionally biased region" description="Low complexity" evidence="1">
    <location>
        <begin position="818"/>
        <end position="836"/>
    </location>
</feature>
<sequence>MALAWGEVEGLGDWLLVEDESTAQVEQALKAVKLTADGYNLPMKARAVSVLLDCIAGTAEVKETLTFHCERDCSADFTFPVPGKAAITRFEAVIGTRTIATETKPKAEANQEFREATAQGHTAVKLQEASSARLLQVSLGNLAAGTPCQLTIEYLQVLDSISNVLEFTHQATWVPPYCSSHWDAGQEVQPAYTAKATYSLSYIVAVHHAPEEEPSSIKSCTHAIRATATSPSALSLSSAEEVSDAGKDFQLAISMSGPRQSRLQMQTRTLNGESKSHILASFTPAAAPAPPSKSEPRPVIGPLQEAILVIDCSGSMGGEPIEQARQAATFFVRDLPFNSGVFFNIVVFGSSHMSMWPSAQQYNEGTEGEALRWIERHVHATLGGTDIQGTLRSIYDTPLATGRERQIVFLTDGGISSGQVDVILAMVERGCDMLTDAARTQVWSLGIGFGVHRPLLDGMASRSMGASVYITGQAGSSDIARKVAWLSKAAFSEGVLRKPRLVTHACLLSIVPSHLPSVLLPGTPFVVLAEVKKAEEDASLELVCEDANGKELRMDLPLPAKATSTGSSFSTLHAMWSITELLASTNVHRFHHNGKASDERAAVKEVVVKLACAYGLVTPYTSRVGVQLKRDPLDPSQVQHSEIPLQMPAGRVMSTPATTPSGLSQSVGSWYRPGRTLQTARRKQCSTVRALLFASGSAAPPTTPLLATADLYDLRAVAAQMGGEISVRGSNGASTQEGVLPEFGKYSSALPSSSPGVALTQGGNFLSGSGGLFGAATAGSYPPAKGPPLFGATAGAQGQPGSSFTIDSSCGSIVNRGSAIPSPASSQQAQAVPADPMSWEPTPSKEGGSNISAPGRNPVEVFGRLRETEGYWKPSEQLMVLLSSRRASGTVSSLEGLLPAASADSISSANPLAQTTALVLAWLHKYSQGQRALWERMWDKALAWLQVAPGAGSPGGSESDAALQLVMGLRKFV</sequence>
<proteinExistence type="predicted"/>
<evidence type="ECO:0000259" key="2">
    <source>
        <dbReference type="PROSITE" id="PS50234"/>
    </source>
</evidence>